<dbReference type="GO" id="GO:0016413">
    <property type="term" value="F:O-acetyltransferase activity"/>
    <property type="evidence" value="ECO:0007669"/>
    <property type="project" value="TreeGrafter"/>
</dbReference>
<feature type="domain" description="Acyltransferase 3" evidence="8">
    <location>
        <begin position="43"/>
        <end position="358"/>
    </location>
</feature>
<dbReference type="Pfam" id="PF01757">
    <property type="entry name" value="Acyl_transf_3"/>
    <property type="match status" value="1"/>
</dbReference>
<keyword evidence="4 7" id="KW-0812">Transmembrane</keyword>
<gene>
    <name evidence="9" type="ORF">C7H73_15005</name>
</gene>
<evidence type="ECO:0000256" key="1">
    <source>
        <dbReference type="ARBA" id="ARBA00004651"/>
    </source>
</evidence>
<dbReference type="GO" id="GO:0009246">
    <property type="term" value="P:enterobacterial common antigen biosynthetic process"/>
    <property type="evidence" value="ECO:0007669"/>
    <property type="project" value="TreeGrafter"/>
</dbReference>
<evidence type="ECO:0000256" key="7">
    <source>
        <dbReference type="SAM" id="Phobius"/>
    </source>
</evidence>
<evidence type="ECO:0000256" key="5">
    <source>
        <dbReference type="ARBA" id="ARBA00022989"/>
    </source>
</evidence>
<feature type="transmembrane region" description="Helical" evidence="7">
    <location>
        <begin position="341"/>
        <end position="363"/>
    </location>
</feature>
<feature type="transmembrane region" description="Helical" evidence="7">
    <location>
        <begin position="245"/>
        <end position="265"/>
    </location>
</feature>
<dbReference type="KEGG" id="melm:C7H73_15005"/>
<dbReference type="Proteomes" id="UP000241829">
    <property type="component" value="Chromosome"/>
</dbReference>
<feature type="transmembrane region" description="Helical" evidence="7">
    <location>
        <begin position="46"/>
        <end position="63"/>
    </location>
</feature>
<dbReference type="EMBL" id="CP027792">
    <property type="protein sequence ID" value="AVP58848.1"/>
    <property type="molecule type" value="Genomic_DNA"/>
</dbReference>
<feature type="transmembrane region" description="Helical" evidence="7">
    <location>
        <begin position="157"/>
        <end position="176"/>
    </location>
</feature>
<comment type="subcellular location">
    <subcellularLocation>
        <location evidence="1">Cell membrane</location>
        <topology evidence="1">Multi-pass membrane protein</topology>
    </subcellularLocation>
</comment>
<dbReference type="GO" id="GO:0005886">
    <property type="term" value="C:plasma membrane"/>
    <property type="evidence" value="ECO:0007669"/>
    <property type="project" value="UniProtKB-SubCell"/>
</dbReference>
<reference evidence="10" key="1">
    <citation type="submission" date="2018-03" db="EMBL/GenBank/DDBJ databases">
        <title>Genome sequencing of Melaminivora sp. strain SC2-7.</title>
        <authorList>
            <person name="Kim S.-J."/>
            <person name="Heo J."/>
            <person name="Ahn J.-H."/>
            <person name="Kwon S.-W."/>
        </authorList>
    </citation>
    <scope>NUCLEOTIDE SEQUENCE [LARGE SCALE GENOMIC DNA]</scope>
    <source>
        <strain evidence="10">SC2-7</strain>
    </source>
</reference>
<organism evidence="9 10">
    <name type="scientific">Pulveribacter suum</name>
    <dbReference type="NCBI Taxonomy" id="2116657"/>
    <lineage>
        <taxon>Bacteria</taxon>
        <taxon>Pseudomonadati</taxon>
        <taxon>Pseudomonadota</taxon>
        <taxon>Betaproteobacteria</taxon>
        <taxon>Burkholderiales</taxon>
        <taxon>Comamonadaceae</taxon>
        <taxon>Pulveribacter</taxon>
    </lineage>
</organism>
<keyword evidence="10" id="KW-1185">Reference proteome</keyword>
<dbReference type="InterPro" id="IPR002656">
    <property type="entry name" value="Acyl_transf_3_dom"/>
</dbReference>
<sequence>MAGPAGGGAECAGGPQPRPAGGLALMGSAAICPPAPPAGVDARLSLLKLLAALAVVLVHTTMVRVSQVDVHSAGWWLANVGDAAGRIGSAMFAMVGGAVLLARPSEQAPWRFIGQRMARLLPAVAFWSVFYFAWRQWMWGGIDWSVIRRDLVLGSPWYHLWFMYMMLGLYLVAPALRLVVKGVGEGPAWRYVLVVAAGMTWFASAAQTLQGLSHASFIGLVPFFVVYFLAGYYLLRRPVHLPSRWLWLGGGLCIAAMALGVAWSYPHLREGAFVLFYSNRSPFAMGLTFCVFLLVARLQPRALPAWVNRLGAATLGVYAIHPFWIDMLGRWGWSLQRAGDGWIVLTLLVFALSMVTSLGLSAVPGLRRLVN</sequence>
<accession>A0A2P1NP61</accession>
<evidence type="ECO:0000259" key="8">
    <source>
        <dbReference type="Pfam" id="PF01757"/>
    </source>
</evidence>
<dbReference type="PANTHER" id="PTHR40074:SF2">
    <property type="entry name" value="O-ACETYLTRANSFERASE WECH"/>
    <property type="match status" value="1"/>
</dbReference>
<keyword evidence="3" id="KW-1003">Cell membrane</keyword>
<evidence type="ECO:0000256" key="2">
    <source>
        <dbReference type="ARBA" id="ARBA00007400"/>
    </source>
</evidence>
<feature type="transmembrane region" description="Helical" evidence="7">
    <location>
        <begin position="188"/>
        <end position="206"/>
    </location>
</feature>
<proteinExistence type="inferred from homology"/>
<feature type="transmembrane region" description="Helical" evidence="7">
    <location>
        <begin position="303"/>
        <end position="321"/>
    </location>
</feature>
<dbReference type="AlphaFoldDB" id="A0A2P1NP61"/>
<evidence type="ECO:0000256" key="3">
    <source>
        <dbReference type="ARBA" id="ARBA00022475"/>
    </source>
</evidence>
<feature type="transmembrane region" description="Helical" evidence="7">
    <location>
        <begin position="212"/>
        <end position="233"/>
    </location>
</feature>
<dbReference type="PANTHER" id="PTHR40074">
    <property type="entry name" value="O-ACETYLTRANSFERASE WECH"/>
    <property type="match status" value="1"/>
</dbReference>
<evidence type="ECO:0000256" key="6">
    <source>
        <dbReference type="ARBA" id="ARBA00023136"/>
    </source>
</evidence>
<evidence type="ECO:0000313" key="9">
    <source>
        <dbReference type="EMBL" id="AVP58848.1"/>
    </source>
</evidence>
<feature type="transmembrane region" description="Helical" evidence="7">
    <location>
        <begin position="277"/>
        <end position="296"/>
    </location>
</feature>
<evidence type="ECO:0000313" key="10">
    <source>
        <dbReference type="Proteomes" id="UP000241829"/>
    </source>
</evidence>
<evidence type="ECO:0000256" key="4">
    <source>
        <dbReference type="ARBA" id="ARBA00022692"/>
    </source>
</evidence>
<protein>
    <recommendedName>
        <fullName evidence="8">Acyltransferase 3 domain-containing protein</fullName>
    </recommendedName>
</protein>
<feature type="transmembrane region" description="Helical" evidence="7">
    <location>
        <begin position="83"/>
        <end position="105"/>
    </location>
</feature>
<comment type="similarity">
    <text evidence="2">Belongs to the acyltransferase 3 family.</text>
</comment>
<feature type="transmembrane region" description="Helical" evidence="7">
    <location>
        <begin position="117"/>
        <end position="137"/>
    </location>
</feature>
<keyword evidence="6 7" id="KW-0472">Membrane</keyword>
<name>A0A2P1NP61_9BURK</name>
<keyword evidence="5 7" id="KW-1133">Transmembrane helix</keyword>